<evidence type="ECO:0000313" key="1">
    <source>
        <dbReference type="EMBL" id="RIB10923.1"/>
    </source>
</evidence>
<keyword evidence="2" id="KW-1185">Reference proteome</keyword>
<proteinExistence type="predicted"/>
<dbReference type="AlphaFoldDB" id="A0A397UTT2"/>
<dbReference type="EMBL" id="QKWP01001195">
    <property type="protein sequence ID" value="RIB10923.1"/>
    <property type="molecule type" value="Genomic_DNA"/>
</dbReference>
<sequence length="100" mass="12134">MSNIENCFIGIFGQYLTRYSVCGGWYRCFFDGKEAIDQLAEILEEVRWAERNYENRQLSWVKLYENNSKEIEKTEQDSLESKFKTKKNLFRKRNINRMEN</sequence>
<reference evidence="1 2" key="1">
    <citation type="submission" date="2018-06" db="EMBL/GenBank/DDBJ databases">
        <title>Comparative genomics reveals the genomic features of Rhizophagus irregularis, R. cerebriforme, R. diaphanum and Gigaspora rosea, and their symbiotic lifestyle signature.</title>
        <authorList>
            <person name="Morin E."/>
            <person name="San Clemente H."/>
            <person name="Chen E.C.H."/>
            <person name="De La Providencia I."/>
            <person name="Hainaut M."/>
            <person name="Kuo A."/>
            <person name="Kohler A."/>
            <person name="Murat C."/>
            <person name="Tang N."/>
            <person name="Roy S."/>
            <person name="Loubradou J."/>
            <person name="Henrissat B."/>
            <person name="Grigoriev I.V."/>
            <person name="Corradi N."/>
            <person name="Roux C."/>
            <person name="Martin F.M."/>
        </authorList>
    </citation>
    <scope>NUCLEOTIDE SEQUENCE [LARGE SCALE GENOMIC DNA]</scope>
    <source>
        <strain evidence="1 2">DAOM 194757</strain>
    </source>
</reference>
<accession>A0A397UTT2</accession>
<organism evidence="1 2">
    <name type="scientific">Gigaspora rosea</name>
    <dbReference type="NCBI Taxonomy" id="44941"/>
    <lineage>
        <taxon>Eukaryota</taxon>
        <taxon>Fungi</taxon>
        <taxon>Fungi incertae sedis</taxon>
        <taxon>Mucoromycota</taxon>
        <taxon>Glomeromycotina</taxon>
        <taxon>Glomeromycetes</taxon>
        <taxon>Diversisporales</taxon>
        <taxon>Gigasporaceae</taxon>
        <taxon>Gigaspora</taxon>
    </lineage>
</organism>
<name>A0A397UTT2_9GLOM</name>
<comment type="caution">
    <text evidence="1">The sequence shown here is derived from an EMBL/GenBank/DDBJ whole genome shotgun (WGS) entry which is preliminary data.</text>
</comment>
<dbReference type="OrthoDB" id="2434495at2759"/>
<evidence type="ECO:0000313" key="2">
    <source>
        <dbReference type="Proteomes" id="UP000266673"/>
    </source>
</evidence>
<gene>
    <name evidence="1" type="ORF">C2G38_2204828</name>
</gene>
<dbReference type="Proteomes" id="UP000266673">
    <property type="component" value="Unassembled WGS sequence"/>
</dbReference>
<protein>
    <submittedName>
        <fullName evidence="1">Uncharacterized protein</fullName>
    </submittedName>
</protein>